<dbReference type="InterPro" id="IPR008265">
    <property type="entry name" value="Lipase_GDSL_AS"/>
</dbReference>
<proteinExistence type="inferred from homology"/>
<dbReference type="PANTHER" id="PTHR22835">
    <property type="entry name" value="ZINC FINGER FYVE DOMAIN CONTAINING PROTEIN"/>
    <property type="match status" value="1"/>
</dbReference>
<dbReference type="AlphaFoldDB" id="A0A1H4CS91"/>
<dbReference type="GO" id="GO:0016298">
    <property type="term" value="F:lipase activity"/>
    <property type="evidence" value="ECO:0007669"/>
    <property type="project" value="InterPro"/>
</dbReference>
<protein>
    <submittedName>
        <fullName evidence="2">PEP-CTERM protein-sorting domain-containing protein</fullName>
    </submittedName>
</protein>
<comment type="similarity">
    <text evidence="1">Belongs to the 'GDSL' lipolytic enzyme family.</text>
</comment>
<dbReference type="InterPro" id="IPR001087">
    <property type="entry name" value="GDSL"/>
</dbReference>
<reference evidence="2 4" key="1">
    <citation type="submission" date="2016-10" db="EMBL/GenBank/DDBJ databases">
        <authorList>
            <person name="de Groot N.N."/>
        </authorList>
    </citation>
    <scope>NUCLEOTIDE SEQUENCE [LARGE SCALE GENOMIC DNA]</scope>
    <source>
        <strain evidence="2 4">CGMCC 1.3430</strain>
    </source>
</reference>
<dbReference type="CDD" id="cd01846">
    <property type="entry name" value="fatty_acyltransferase_like"/>
    <property type="match status" value="1"/>
</dbReference>
<gene>
    <name evidence="2" type="ORF">SAMN04488051_104309</name>
    <name evidence="3" type="ORF">SAMN04488051_1115</name>
</gene>
<keyword evidence="4" id="KW-1185">Reference proteome</keyword>
<dbReference type="OrthoDB" id="5292073at2"/>
<dbReference type="Proteomes" id="UP000198773">
    <property type="component" value="Unassembled WGS sequence"/>
</dbReference>
<dbReference type="Gene3D" id="3.40.50.1110">
    <property type="entry name" value="SGNH hydrolase"/>
    <property type="match status" value="1"/>
</dbReference>
<evidence type="ECO:0000313" key="4">
    <source>
        <dbReference type="Proteomes" id="UP000198773"/>
    </source>
</evidence>
<evidence type="ECO:0000256" key="1">
    <source>
        <dbReference type="ARBA" id="ARBA00008668"/>
    </source>
</evidence>
<organism evidence="2 4">
    <name type="scientific">Alkalimonas amylolytica</name>
    <dbReference type="NCBI Taxonomy" id="152573"/>
    <lineage>
        <taxon>Bacteria</taxon>
        <taxon>Pseudomonadati</taxon>
        <taxon>Pseudomonadota</taxon>
        <taxon>Gammaproteobacteria</taxon>
        <taxon>Alkalimonas</taxon>
    </lineage>
</organism>
<accession>A0A1H4CS91</accession>
<evidence type="ECO:0000313" key="2">
    <source>
        <dbReference type="EMBL" id="SEA63236.1"/>
    </source>
</evidence>
<name>A0A1H4CS91_ALKAM</name>
<dbReference type="InterPro" id="IPR036514">
    <property type="entry name" value="SGNH_hydro_sf"/>
</dbReference>
<evidence type="ECO:0000313" key="3">
    <source>
        <dbReference type="EMBL" id="SEA97572.1"/>
    </source>
</evidence>
<dbReference type="Pfam" id="PF00657">
    <property type="entry name" value="Lipase_GDSL"/>
    <property type="match status" value="1"/>
</dbReference>
<dbReference type="EMBL" id="FNRM01000011">
    <property type="protein sequence ID" value="SEA97572.1"/>
    <property type="molecule type" value="Genomic_DNA"/>
</dbReference>
<dbReference type="PROSITE" id="PS01098">
    <property type="entry name" value="LIPASE_GDSL_SER"/>
    <property type="match status" value="1"/>
</dbReference>
<dbReference type="EMBL" id="FNRM01000004">
    <property type="protein sequence ID" value="SEA63236.1"/>
    <property type="molecule type" value="Genomic_DNA"/>
</dbReference>
<dbReference type="SUPFAM" id="SSF52266">
    <property type="entry name" value="SGNH hydrolase"/>
    <property type="match status" value="1"/>
</dbReference>
<dbReference type="GO" id="GO:0006629">
    <property type="term" value="P:lipid metabolic process"/>
    <property type="evidence" value="ECO:0007669"/>
    <property type="project" value="InterPro"/>
</dbReference>
<sequence>MTIKLFKQQLARLQTFCAVLVFTLLTTPALSAPMFSDMYIFGDSLSDTGNTRATVPLGSFAPIAAEAGYGPNGRFSNGDLWHEFMADDLGLSTSRSTAGGNNFAYGGARINNATGFSAGVLWQWDNYQSRFGGAVMDPAALYVVWAGGNDMRDLVGSSAPLMMITSIMGNFQAMLTEMILGGAATLLVPNLPDLGSIPEFRSGSNSFSGTEVSTLWNQALQSMLLGLALQYQVDIFMLDVFGIFDRILADPASEGFVNTTGECRSIRRNFLGIASEVSCANAHTYVFWDEIHPTSRAHQVLGREAYALLASGQTVNFQVSAPATMLLLVSGLMLIRLRRRG</sequence>
<dbReference type="STRING" id="152573.SAMN04488051_104309"/>
<dbReference type="PANTHER" id="PTHR22835:SF659">
    <property type="entry name" value="GDSL LIPASE_ACYLHYDROLASE, PUTATIVE (AFU_ORTHOLOGUE AFUA_2G00510)-RELATED"/>
    <property type="match status" value="1"/>
</dbReference>